<dbReference type="Proteomes" id="UP000004474">
    <property type="component" value="Unassembled WGS sequence"/>
</dbReference>
<dbReference type="RefSeq" id="WP_007928441.1">
    <property type="nucleotide sequence ID" value="NZ_ALWX01000052.1"/>
</dbReference>
<feature type="domain" description="Type II secretion system protein GspF" evidence="7">
    <location>
        <begin position="101"/>
        <end position="228"/>
    </location>
</feature>
<feature type="transmembrane region" description="Helical" evidence="6">
    <location>
        <begin position="54"/>
        <end position="79"/>
    </location>
</feature>
<reference evidence="9 11" key="1">
    <citation type="journal article" date="2009" name="Int. J. Syst. Evol. Microbiol.">
        <title>Janibacter hoylei sp. nov., Bacillus isronensis sp. nov. and Bacillus aryabhattai sp. nov., isolated from cryotubes used for collecting air from the upper atmosphere.</title>
        <authorList>
            <person name="Shivaji S."/>
            <person name="Chaturvedi P."/>
            <person name="Begum Z."/>
            <person name="Pindi P.K."/>
            <person name="Manorama R."/>
            <person name="Padmanaban D.A."/>
            <person name="Shouche Y.S."/>
            <person name="Pawar S."/>
            <person name="Vaishampayan P."/>
            <person name="Dutt C.B."/>
            <person name="Datta G.N."/>
            <person name="Manchanda R.K."/>
            <person name="Rao U.R."/>
            <person name="Bhargava P.M."/>
            <person name="Narlikar J.V."/>
        </authorList>
    </citation>
    <scope>NUCLEOTIDE SEQUENCE [LARGE SCALE GENOMIC DNA]</scope>
    <source>
        <strain evidence="9 11">PVAS-1</strain>
    </source>
</reference>
<dbReference type="InterPro" id="IPR018076">
    <property type="entry name" value="T2SS_GspF_dom"/>
</dbReference>
<evidence type="ECO:0000256" key="1">
    <source>
        <dbReference type="ARBA" id="ARBA00004651"/>
    </source>
</evidence>
<dbReference type="Proteomes" id="UP000288711">
    <property type="component" value="Unassembled WGS sequence"/>
</dbReference>
<gene>
    <name evidence="8" type="ORF">B277_12091</name>
    <name evidence="9" type="ORF">CWN80_01840</name>
</gene>
<comment type="caution">
    <text evidence="8">The sequence shown here is derived from an EMBL/GenBank/DDBJ whole genome shotgun (WGS) entry which is preliminary data.</text>
</comment>
<keyword evidence="5 6" id="KW-0472">Membrane</keyword>
<feature type="transmembrane region" description="Helical" evidence="6">
    <location>
        <begin position="243"/>
        <end position="260"/>
    </location>
</feature>
<dbReference type="PATRIC" id="fig|1210046.3.peg.2322"/>
<keyword evidence="11" id="KW-1185">Reference proteome</keyword>
<dbReference type="PANTHER" id="PTHR35007">
    <property type="entry name" value="INTEGRAL MEMBRANE PROTEIN-RELATED"/>
    <property type="match status" value="1"/>
</dbReference>
<proteinExistence type="predicted"/>
<reference evidence="8 10" key="2">
    <citation type="journal article" date="2012" name="J. Bacteriol.">
        <title>Genome Sequence of Janibacter hoylei MTCC8307, Isolated from the Stratospheric Air.</title>
        <authorList>
            <person name="Pawar S.P."/>
            <person name="Dhotre D.P."/>
            <person name="Shetty S.A."/>
            <person name="Chowdhury S.P."/>
            <person name="Chaudhari B.L."/>
            <person name="Shouche Y.S."/>
        </authorList>
    </citation>
    <scope>NUCLEOTIDE SEQUENCE [LARGE SCALE GENOMIC DNA]</scope>
    <source>
        <strain evidence="8 10">PVAS-1</strain>
    </source>
</reference>
<comment type="subcellular location">
    <subcellularLocation>
        <location evidence="1">Cell membrane</location>
        <topology evidence="1">Multi-pass membrane protein</topology>
    </subcellularLocation>
</comment>
<keyword evidence="2" id="KW-1003">Cell membrane</keyword>
<dbReference type="EMBL" id="ALWX01000052">
    <property type="protein sequence ID" value="EKA60574.1"/>
    <property type="molecule type" value="Genomic_DNA"/>
</dbReference>
<evidence type="ECO:0000259" key="7">
    <source>
        <dbReference type="Pfam" id="PF00482"/>
    </source>
</evidence>
<reference evidence="9" key="3">
    <citation type="submission" date="2017-11" db="EMBL/GenBank/DDBJ databases">
        <authorList>
            <person name="Seuylemezian A."/>
            <person name="Cooper K."/>
            <person name="Vaishampayan P."/>
        </authorList>
    </citation>
    <scope>NUCLEOTIDE SEQUENCE</scope>
    <source>
        <strain evidence="9">PVAS-1</strain>
    </source>
</reference>
<evidence type="ECO:0000256" key="4">
    <source>
        <dbReference type="ARBA" id="ARBA00022989"/>
    </source>
</evidence>
<keyword evidence="3 6" id="KW-0812">Transmembrane</keyword>
<accession>K1DVY5</accession>
<feature type="transmembrane region" description="Helical" evidence="6">
    <location>
        <begin position="215"/>
        <end position="237"/>
    </location>
</feature>
<dbReference type="eggNOG" id="COG4965">
    <property type="taxonomic scope" value="Bacteria"/>
</dbReference>
<evidence type="ECO:0000256" key="5">
    <source>
        <dbReference type="ARBA" id="ARBA00023136"/>
    </source>
</evidence>
<dbReference type="GO" id="GO:0005886">
    <property type="term" value="C:plasma membrane"/>
    <property type="evidence" value="ECO:0007669"/>
    <property type="project" value="UniProtKB-SubCell"/>
</dbReference>
<evidence type="ECO:0000313" key="10">
    <source>
        <dbReference type="Proteomes" id="UP000004474"/>
    </source>
</evidence>
<evidence type="ECO:0000313" key="8">
    <source>
        <dbReference type="EMBL" id="EKA60574.1"/>
    </source>
</evidence>
<dbReference type="OrthoDB" id="5243396at2"/>
<name>K1DVY5_9MICO</name>
<dbReference type="STRING" id="1210046.B277_12091"/>
<evidence type="ECO:0000313" key="11">
    <source>
        <dbReference type="Proteomes" id="UP000288711"/>
    </source>
</evidence>
<dbReference type="AlphaFoldDB" id="K1DVY5"/>
<evidence type="ECO:0000256" key="2">
    <source>
        <dbReference type="ARBA" id="ARBA00022475"/>
    </source>
</evidence>
<keyword evidence="4 6" id="KW-1133">Transmembrane helix</keyword>
<dbReference type="Pfam" id="PF00482">
    <property type="entry name" value="T2SSF"/>
    <property type="match status" value="1"/>
</dbReference>
<protein>
    <submittedName>
        <fullName evidence="8">Type II secretion system protein</fullName>
    </submittedName>
</protein>
<evidence type="ECO:0000256" key="3">
    <source>
        <dbReference type="ARBA" id="ARBA00022692"/>
    </source>
</evidence>
<evidence type="ECO:0000256" key="6">
    <source>
        <dbReference type="SAM" id="Phobius"/>
    </source>
</evidence>
<dbReference type="PANTHER" id="PTHR35007:SF3">
    <property type="entry name" value="POSSIBLE CONSERVED ALANINE RICH MEMBRANE PROTEIN"/>
    <property type="match status" value="1"/>
</dbReference>
<sequence>MTGLAIMAAVGLALGLTLVVAGLTRPPAAASRPRRRRAQSSSFSPVDRRNFLIGLLIGLVLALFGWVIALVLVPIFAVAMPWLMRVDRGTTPEQLEAIEEWVRSLSSVIGAGQGISGAIIATRASCPDEIRPQIDMLISRIHARRPLTDALYAFADDVDNQVGDFVATALIQATQHEGAGLREALAGIAADVSEEVRARRDIEASRAGARTQARLITIIVVGVLALFVFVTPVGAQYRSTNGQASLLVLSLLFLGALYWLKRVATVKPLARFLVRPARTTESAS</sequence>
<organism evidence="8 10">
    <name type="scientific">Janibacter hoylei PVAS-1</name>
    <dbReference type="NCBI Taxonomy" id="1210046"/>
    <lineage>
        <taxon>Bacteria</taxon>
        <taxon>Bacillati</taxon>
        <taxon>Actinomycetota</taxon>
        <taxon>Actinomycetes</taxon>
        <taxon>Micrococcales</taxon>
        <taxon>Intrasporangiaceae</taxon>
        <taxon>Janibacter</taxon>
    </lineage>
</organism>
<evidence type="ECO:0000313" key="9">
    <source>
        <dbReference type="EMBL" id="RWU85732.1"/>
    </source>
</evidence>
<dbReference type="EMBL" id="PIPF01000001">
    <property type="protein sequence ID" value="RWU85732.1"/>
    <property type="molecule type" value="Genomic_DNA"/>
</dbReference>